<dbReference type="PANTHER" id="PTHR31887">
    <property type="entry name" value="NEMATODE SPECIFIC PEPTIDE FAMILY, GROUP B"/>
    <property type="match status" value="1"/>
</dbReference>
<evidence type="ECO:0000313" key="1">
    <source>
        <dbReference type="EMBL" id="ULT94757.1"/>
    </source>
</evidence>
<protein>
    <submittedName>
        <fullName evidence="1">Uncharacterized protein</fullName>
    </submittedName>
</protein>
<dbReference type="InterPro" id="IPR009924">
    <property type="entry name" value="DUF1459"/>
</dbReference>
<sequence length="108" mass="11873">MRKLSLILAEKVVRVKFIESRGLSENLKMFQKCLIVLAVALFCISSSQVVYTPEVVSSPYYYPSPISAYPYAYAYGAAAYPTAYYGWGSNKGPSSPSAAPTQKLTNNQ</sequence>
<dbReference type="PANTHER" id="PTHR31887:SF1">
    <property type="entry name" value="NEMATODE SPECIFIC PEPTIDE FAMILY, GROUP B"/>
    <property type="match status" value="1"/>
</dbReference>
<dbReference type="AlphaFoldDB" id="A0AAE9AAC0"/>
<organism evidence="1 2">
    <name type="scientific">Caenorhabditis briggsae</name>
    <dbReference type="NCBI Taxonomy" id="6238"/>
    <lineage>
        <taxon>Eukaryota</taxon>
        <taxon>Metazoa</taxon>
        <taxon>Ecdysozoa</taxon>
        <taxon>Nematoda</taxon>
        <taxon>Chromadorea</taxon>
        <taxon>Rhabditida</taxon>
        <taxon>Rhabditina</taxon>
        <taxon>Rhabditomorpha</taxon>
        <taxon>Rhabditoidea</taxon>
        <taxon>Rhabditidae</taxon>
        <taxon>Peloderinae</taxon>
        <taxon>Caenorhabditis</taxon>
    </lineage>
</organism>
<gene>
    <name evidence="1" type="ORF">L3Y34_003896</name>
</gene>
<accession>A0AAE9AAC0</accession>
<dbReference type="Pfam" id="PF07312">
    <property type="entry name" value="DUF1459"/>
    <property type="match status" value="1"/>
</dbReference>
<evidence type="ECO:0000313" key="2">
    <source>
        <dbReference type="Proteomes" id="UP000827892"/>
    </source>
</evidence>
<reference evidence="1 2" key="1">
    <citation type="submission" date="2022-05" db="EMBL/GenBank/DDBJ databases">
        <title>Chromosome-level reference genomes for two strains of Caenorhabditis briggsae: an improved platform for comparative genomics.</title>
        <authorList>
            <person name="Stevens L."/>
            <person name="Andersen E.C."/>
        </authorList>
    </citation>
    <scope>NUCLEOTIDE SEQUENCE [LARGE SCALE GENOMIC DNA]</scope>
    <source>
        <strain evidence="1">QX1410_ONT</strain>
        <tissue evidence="1">Whole-organism</tissue>
    </source>
</reference>
<name>A0AAE9AAC0_CAEBR</name>
<dbReference type="Proteomes" id="UP000827892">
    <property type="component" value="Chromosome IV"/>
</dbReference>
<proteinExistence type="predicted"/>
<dbReference type="EMBL" id="CP090894">
    <property type="protein sequence ID" value="ULT94757.1"/>
    <property type="molecule type" value="Genomic_DNA"/>
</dbReference>